<dbReference type="EMBL" id="SNZJ01000028">
    <property type="protein sequence ID" value="TDR50210.1"/>
    <property type="molecule type" value="Genomic_DNA"/>
</dbReference>
<dbReference type="GO" id="GO:0004519">
    <property type="term" value="F:endonuclease activity"/>
    <property type="evidence" value="ECO:0007669"/>
    <property type="project" value="InterPro"/>
</dbReference>
<evidence type="ECO:0000313" key="1">
    <source>
        <dbReference type="EMBL" id="TDR50210.1"/>
    </source>
</evidence>
<accession>A0A4R6ZDN0</accession>
<comment type="caution">
    <text evidence="1">The sequence shown here is derived from an EMBL/GenBank/DDBJ whole genome shotgun (WGS) entry which is preliminary data.</text>
</comment>
<dbReference type="AlphaFoldDB" id="A0A4R6ZDN0"/>
<name>A0A4R6ZDN0_9GAMM</name>
<reference evidence="1 2" key="1">
    <citation type="submission" date="2019-03" db="EMBL/GenBank/DDBJ databases">
        <title>Genomic Encyclopedia of Type Strains, Phase III (KMG-III): the genomes of soil and plant-associated and newly described type strains.</title>
        <authorList>
            <person name="Whitman W."/>
        </authorList>
    </citation>
    <scope>NUCLEOTIDE SEQUENCE [LARGE SCALE GENOMIC DNA]</scope>
    <source>
        <strain evidence="1 2">CECT 5797</strain>
    </source>
</reference>
<dbReference type="SUPFAM" id="SSF54060">
    <property type="entry name" value="His-Me finger endonucleases"/>
    <property type="match status" value="1"/>
</dbReference>
<sequence>MNKIAFEGAGKITRAGSRWVIQSLTKIDLDTPCLLWPKARNARGYGIAYSDETGGRVRVHRAAYCLANGVTHEEIAGQQARHLCHNPSCISPMHVELGTAAENAADSIRDGRTGTGFNVPVDAHVGVKVPGLLKQRLDSTGSISRAAREAIMGYLQKPSSVIHVAERYDAQIGIRLPERLVGVLTVEAELQDASVSELIRTALLLAHGDGLNRLDQPTNTSCMLATRARSA</sequence>
<dbReference type="Proteomes" id="UP000295212">
    <property type="component" value="Unassembled WGS sequence"/>
</dbReference>
<dbReference type="OrthoDB" id="441807at2"/>
<dbReference type="InterPro" id="IPR044930">
    <property type="entry name" value="Homing_endonuclease_His-Me"/>
</dbReference>
<protein>
    <recommendedName>
        <fullName evidence="3">HNH endonuclease</fullName>
    </recommendedName>
</protein>
<proteinExistence type="predicted"/>
<evidence type="ECO:0008006" key="3">
    <source>
        <dbReference type="Google" id="ProtNLM"/>
    </source>
</evidence>
<dbReference type="RefSeq" id="WP_133637808.1">
    <property type="nucleotide sequence ID" value="NZ_SNZJ01000028.1"/>
</dbReference>
<evidence type="ECO:0000313" key="2">
    <source>
        <dbReference type="Proteomes" id="UP000295212"/>
    </source>
</evidence>
<dbReference type="InterPro" id="IPR044925">
    <property type="entry name" value="His-Me_finger_sf"/>
</dbReference>
<dbReference type="Gene3D" id="3.90.75.10">
    <property type="entry name" value="Homing Intron 3 (I-ppo) Encoded Endonuclease, Chain A"/>
    <property type="match status" value="1"/>
</dbReference>
<gene>
    <name evidence="1" type="ORF">DFP85_1288</name>
</gene>
<organism evidence="1 2">
    <name type="scientific">Halomonas ventosae</name>
    <dbReference type="NCBI Taxonomy" id="229007"/>
    <lineage>
        <taxon>Bacteria</taxon>
        <taxon>Pseudomonadati</taxon>
        <taxon>Pseudomonadota</taxon>
        <taxon>Gammaproteobacteria</taxon>
        <taxon>Oceanospirillales</taxon>
        <taxon>Halomonadaceae</taxon>
        <taxon>Halomonas</taxon>
    </lineage>
</organism>